<dbReference type="STRING" id="272633.gene:10731780"/>
<evidence type="ECO:0000256" key="1">
    <source>
        <dbReference type="SAM" id="SignalP"/>
    </source>
</evidence>
<dbReference type="AlphaFoldDB" id="Q8EVA6"/>
<gene>
    <name evidence="2" type="ordered locus">MYPE6590</name>
</gene>
<reference evidence="2 3" key="1">
    <citation type="journal article" date="2002" name="Nucleic Acids Res.">
        <title>The complete genomic sequence of Mycoplasma penetrans, an intracellular bacterial pathogen in humans.</title>
        <authorList>
            <person name="Sasaki Y."/>
            <person name="Ishikawa J."/>
            <person name="Yamashita A."/>
            <person name="Oshima K."/>
            <person name="Kenri T."/>
            <person name="Furuya K."/>
            <person name="Yoshino C."/>
            <person name="Horino A."/>
            <person name="Shiba T."/>
            <person name="Sasaki T."/>
            <person name="Hattori M."/>
        </authorList>
    </citation>
    <scope>NUCLEOTIDE SEQUENCE [LARGE SCALE GENOMIC DNA]</scope>
    <source>
        <strain evidence="2 3">HF-2</strain>
    </source>
</reference>
<dbReference type="EMBL" id="BA000026">
    <property type="protein sequence ID" value="BAC44451.1"/>
    <property type="molecule type" value="Genomic_DNA"/>
</dbReference>
<dbReference type="InterPro" id="IPR011653">
    <property type="entry name" value="Lipoprotein_p35"/>
</dbReference>
<accession>Q8EVA6</accession>
<dbReference type="RefSeq" id="WP_011077481.1">
    <property type="nucleotide sequence ID" value="NC_004432.1"/>
</dbReference>
<protein>
    <submittedName>
        <fullName evidence="2">P35 lipoprotein homolog</fullName>
    </submittedName>
</protein>
<sequence>MKNKKIKLLKTLATVGSFVIVSTVPAIISACSSTADQYTGITPVIKSEVSLQGKLTGIYDTSTGSDRKDTNTLIAEDIKANLDKYFVNVDELKDVIQTSTITVDGGFSEKSTWEGENFETWSTDARGVTKAPYPSAAPKIDITSLNALKDEILKDDASIQKFLKDANLPFTSNASNFRLLNKPGLENGDLLHVNIKANRNRNNNSDLNLDLQIPVSNFNLKTTLKVSVSASNNVDGQNIGKDFNLTTHFNYSIGIDPAVNYKALKTALEVTPQESVDATEILKLSDYTDFSGNLDNDKIASAVGVFNSKFTPVSSVKVEGSQDMYNITLTAEPFSDLYFWDDGSTGSKTIQFQIKLNVKSQNAQG</sequence>
<dbReference type="PROSITE" id="PS51257">
    <property type="entry name" value="PROKAR_LIPOPROTEIN"/>
    <property type="match status" value="1"/>
</dbReference>
<keyword evidence="3" id="KW-1185">Reference proteome</keyword>
<dbReference type="KEGG" id="mpe:MYPE6590"/>
<dbReference type="HOGENOM" id="CLU_040028_0_0_14"/>
<dbReference type="Pfam" id="PF07668">
    <property type="entry name" value="MpPF1"/>
    <property type="match status" value="1"/>
</dbReference>
<keyword evidence="2" id="KW-0449">Lipoprotein</keyword>
<dbReference type="GO" id="GO:0016020">
    <property type="term" value="C:membrane"/>
    <property type="evidence" value="ECO:0007669"/>
    <property type="project" value="InterPro"/>
</dbReference>
<keyword evidence="1" id="KW-0732">Signal</keyword>
<name>Q8EVA6_MALP2</name>
<feature type="signal peptide" evidence="1">
    <location>
        <begin position="1"/>
        <end position="26"/>
    </location>
</feature>
<organism evidence="2 3">
    <name type="scientific">Malacoplasma penetrans (strain HF-2)</name>
    <name type="common">Mycoplasma penetrans</name>
    <dbReference type="NCBI Taxonomy" id="272633"/>
    <lineage>
        <taxon>Bacteria</taxon>
        <taxon>Bacillati</taxon>
        <taxon>Mycoplasmatota</taxon>
        <taxon>Mycoplasmoidales</taxon>
        <taxon>Mycoplasmoidaceae</taxon>
        <taxon>Malacoplasma</taxon>
    </lineage>
</organism>
<dbReference type="InParanoid" id="Q8EVA6"/>
<proteinExistence type="predicted"/>
<evidence type="ECO:0000313" key="3">
    <source>
        <dbReference type="Proteomes" id="UP000002522"/>
    </source>
</evidence>
<feature type="chain" id="PRO_5004305505" evidence="1">
    <location>
        <begin position="27"/>
        <end position="365"/>
    </location>
</feature>
<evidence type="ECO:0000313" key="2">
    <source>
        <dbReference type="EMBL" id="BAC44451.1"/>
    </source>
</evidence>
<dbReference type="Proteomes" id="UP000002522">
    <property type="component" value="Chromosome"/>
</dbReference>